<protein>
    <submittedName>
        <fullName evidence="2">Uncharacterized protein</fullName>
    </submittedName>
</protein>
<name>A0A516KDQ0_9BACI</name>
<keyword evidence="1" id="KW-0472">Membrane</keyword>
<proteinExistence type="predicted"/>
<evidence type="ECO:0000256" key="1">
    <source>
        <dbReference type="SAM" id="Phobius"/>
    </source>
</evidence>
<organism evidence="2 3">
    <name type="scientific">Radiobacillus deserti</name>
    <dbReference type="NCBI Taxonomy" id="2594883"/>
    <lineage>
        <taxon>Bacteria</taxon>
        <taxon>Bacillati</taxon>
        <taxon>Bacillota</taxon>
        <taxon>Bacilli</taxon>
        <taxon>Bacillales</taxon>
        <taxon>Bacillaceae</taxon>
        <taxon>Radiobacillus</taxon>
    </lineage>
</organism>
<keyword evidence="1" id="KW-1133">Transmembrane helix</keyword>
<reference evidence="2 3" key="1">
    <citation type="submission" date="2019-07" db="EMBL/GenBank/DDBJ databases">
        <authorList>
            <person name="Li J."/>
        </authorList>
    </citation>
    <scope>NUCLEOTIDE SEQUENCE [LARGE SCALE GENOMIC DNA]</scope>
    <source>
        <strain evidence="2 3">TKL69</strain>
    </source>
</reference>
<sequence>MNYKKRVIITLVGSFLIFTIGVSRIQTESLTFTPLFVAYIFGITGLVGVITNGIKLLQASQNKQ</sequence>
<feature type="transmembrane region" description="Helical" evidence="1">
    <location>
        <begin position="7"/>
        <end position="26"/>
    </location>
</feature>
<dbReference type="Proteomes" id="UP000315215">
    <property type="component" value="Chromosome"/>
</dbReference>
<keyword evidence="1" id="KW-0812">Transmembrane</keyword>
<dbReference type="AlphaFoldDB" id="A0A516KDQ0"/>
<evidence type="ECO:0000313" key="3">
    <source>
        <dbReference type="Proteomes" id="UP000315215"/>
    </source>
</evidence>
<keyword evidence="3" id="KW-1185">Reference proteome</keyword>
<dbReference type="OrthoDB" id="2971456at2"/>
<accession>A0A516KDQ0</accession>
<dbReference type="KEGG" id="aqt:FN924_04690"/>
<feature type="transmembrane region" description="Helical" evidence="1">
    <location>
        <begin position="32"/>
        <end position="54"/>
    </location>
</feature>
<dbReference type="EMBL" id="CP041666">
    <property type="protein sequence ID" value="QDP39534.1"/>
    <property type="molecule type" value="Genomic_DNA"/>
</dbReference>
<dbReference type="RefSeq" id="WP_143892284.1">
    <property type="nucleotide sequence ID" value="NZ_CP041666.1"/>
</dbReference>
<gene>
    <name evidence="2" type="ORF">FN924_04690</name>
</gene>
<evidence type="ECO:0000313" key="2">
    <source>
        <dbReference type="EMBL" id="QDP39534.1"/>
    </source>
</evidence>